<dbReference type="EMBL" id="JPWB01000003">
    <property type="protein sequence ID" value="RCK22899.1"/>
    <property type="molecule type" value="Genomic_DNA"/>
</dbReference>
<name>A0A367VD13_9PROT</name>
<evidence type="ECO:0000313" key="2">
    <source>
        <dbReference type="EMBL" id="RCK22899.1"/>
    </source>
</evidence>
<accession>A0A367VD13</accession>
<dbReference type="Pfam" id="PF04101">
    <property type="entry name" value="Glyco_tran_28_C"/>
    <property type="match status" value="1"/>
</dbReference>
<proteinExistence type="predicted"/>
<dbReference type="Proteomes" id="UP000253061">
    <property type="component" value="Unassembled WGS sequence"/>
</dbReference>
<dbReference type="AlphaFoldDB" id="A0A367VD13"/>
<dbReference type="SUPFAM" id="SSF53756">
    <property type="entry name" value="UDP-Glycosyltransferase/glycogen phosphorylase"/>
    <property type="match status" value="1"/>
</dbReference>
<dbReference type="InterPro" id="IPR007235">
    <property type="entry name" value="Glyco_trans_28_C"/>
</dbReference>
<dbReference type="GO" id="GO:0016758">
    <property type="term" value="F:hexosyltransferase activity"/>
    <property type="evidence" value="ECO:0007669"/>
    <property type="project" value="InterPro"/>
</dbReference>
<protein>
    <submittedName>
        <fullName evidence="2">Glycosyl transferase</fullName>
    </submittedName>
</protein>
<sequence>MSDVLVYVQHLLGIGHVRRMALINQALRNRGLSVIVASGGVPDDNLDFAADEVVQLSPCKTSDTGFSALVDPYGNPLGDDWQEKRKSQLLAAFKSSSPKLLLIEMFPFGRRAFRFELIPLFDAAKEAGVPVVCSVRDLLVRKKDIRKTQWMHDTARKYLDAVLVHGDQKLFGFDRSFELADGIADLITYTGYVAPTVPNPPSNTGNGHRQGVLVSAGGGAVGADLIRHAIAARAHSRNYHDAKWDIVTGPHFPSAHFEMLNKDLPDGVVLHRFLSDFRDRMAGAAVSVSQAGYNTLMDVLATQTPAVMVPFAEGGESEQTERAEVLADEGVISLLDLDGLSAQSLAKQIDNARDPSGIKIDLDGAARTASIIAENIKGQA</sequence>
<feature type="domain" description="Glycosyl transferase family 28 C-terminal" evidence="1">
    <location>
        <begin position="218"/>
        <end position="355"/>
    </location>
</feature>
<dbReference type="RefSeq" id="WP_062955199.1">
    <property type="nucleotide sequence ID" value="NZ_JPWB01000003.1"/>
</dbReference>
<gene>
    <name evidence="2" type="ORF">TH6_07530</name>
</gene>
<dbReference type="Gene3D" id="3.40.50.2000">
    <property type="entry name" value="Glycogen Phosphorylase B"/>
    <property type="match status" value="1"/>
</dbReference>
<evidence type="ECO:0000259" key="1">
    <source>
        <dbReference type="Pfam" id="PF04101"/>
    </source>
</evidence>
<evidence type="ECO:0000313" key="3">
    <source>
        <dbReference type="Proteomes" id="UP000253061"/>
    </source>
</evidence>
<dbReference type="PANTHER" id="PTHR21015:SF28">
    <property type="entry name" value="SLL1722 PROTEIN"/>
    <property type="match status" value="1"/>
</dbReference>
<organism evidence="2 3">
    <name type="scientific">Thalassospira profundimaris</name>
    <dbReference type="NCBI Taxonomy" id="502049"/>
    <lineage>
        <taxon>Bacteria</taxon>
        <taxon>Pseudomonadati</taxon>
        <taxon>Pseudomonadota</taxon>
        <taxon>Alphaproteobacteria</taxon>
        <taxon>Rhodospirillales</taxon>
        <taxon>Thalassospiraceae</taxon>
        <taxon>Thalassospira</taxon>
    </lineage>
</organism>
<dbReference type="PANTHER" id="PTHR21015">
    <property type="entry name" value="UDP-N-ACETYLGLUCOSAMINE--N-ACETYLMURAMYL-(PENTAPEPTIDE) PYROPHOSPHORYL-UNDECAPRENOL N-ACETYLGLUCOSAMINE TRANSFERASE 1"/>
    <property type="match status" value="1"/>
</dbReference>
<reference evidence="2 3" key="1">
    <citation type="submission" date="2014-07" db="EMBL/GenBank/DDBJ databases">
        <title>Draft genome sequence of Thalassospira profundimaris R8-17.</title>
        <authorList>
            <person name="Lai Q."/>
            <person name="Shao Z."/>
        </authorList>
    </citation>
    <scope>NUCLEOTIDE SEQUENCE [LARGE SCALE GENOMIC DNA]</scope>
    <source>
        <strain evidence="2 3">R8-17</strain>
    </source>
</reference>
<comment type="caution">
    <text evidence="2">The sequence shown here is derived from an EMBL/GenBank/DDBJ whole genome shotgun (WGS) entry which is preliminary data.</text>
</comment>
<keyword evidence="2" id="KW-0808">Transferase</keyword>